<dbReference type="InterPro" id="IPR035919">
    <property type="entry name" value="EAL_sf"/>
</dbReference>
<dbReference type="EMBL" id="CP012154">
    <property type="protein sequence ID" value="AKS43350.1"/>
    <property type="molecule type" value="Genomic_DNA"/>
</dbReference>
<protein>
    <submittedName>
        <fullName evidence="2">Rtn, c-di-GMP phosphodiesterase class I</fullName>
    </submittedName>
</protein>
<name>A0A0K0Y0A4_9GAMM</name>
<dbReference type="KEGG" id="wma:WM2015_2997"/>
<dbReference type="InterPro" id="IPR050706">
    <property type="entry name" value="Cyclic-di-GMP_PDE-like"/>
</dbReference>
<dbReference type="GO" id="GO:0071111">
    <property type="term" value="F:cyclic-guanylate-specific phosphodiesterase activity"/>
    <property type="evidence" value="ECO:0007669"/>
    <property type="project" value="InterPro"/>
</dbReference>
<dbReference type="Pfam" id="PF00563">
    <property type="entry name" value="EAL"/>
    <property type="match status" value="1"/>
</dbReference>
<dbReference type="Gene3D" id="3.20.20.450">
    <property type="entry name" value="EAL domain"/>
    <property type="match status" value="1"/>
</dbReference>
<feature type="domain" description="EAL" evidence="1">
    <location>
        <begin position="3"/>
        <end position="256"/>
    </location>
</feature>
<evidence type="ECO:0000313" key="3">
    <source>
        <dbReference type="Proteomes" id="UP000066624"/>
    </source>
</evidence>
<sequence>MEIAAFDHEQRQKLEDYTSVIGVGIQFAFQPVVDLESSQVKGYEALLRGRSGEPSSSIIENVLPENLAFFDQACRTRAIAEAAKLDVRGALFVNCMQIRPDNLELALSTTREQAERYGMRPEQIVLEFASLARLGNPRELVHTRERAQAHGFRVLVDNFGTGEAGLKRLAVFQPDYVKLDHELVHGIQNSRRRQAMARGVLACCQALGVEVIAAGLEQQAELRWLYQELDLRLFQGYYFARPRLAAKPRVAPERIELPAAPSAA</sequence>
<proteinExistence type="predicted"/>
<dbReference type="AlphaFoldDB" id="A0A0K0Y0A4"/>
<dbReference type="CDD" id="cd01948">
    <property type="entry name" value="EAL"/>
    <property type="match status" value="1"/>
</dbReference>
<evidence type="ECO:0000313" key="2">
    <source>
        <dbReference type="EMBL" id="AKS43350.1"/>
    </source>
</evidence>
<gene>
    <name evidence="2" type="ORF">WM2015_2997</name>
</gene>
<dbReference type="PANTHER" id="PTHR33121">
    <property type="entry name" value="CYCLIC DI-GMP PHOSPHODIESTERASE PDEF"/>
    <property type="match status" value="1"/>
</dbReference>
<reference evidence="2 3" key="1">
    <citation type="submission" date="2015-07" db="EMBL/GenBank/DDBJ databases">
        <authorList>
            <person name="Noorani M."/>
        </authorList>
    </citation>
    <scope>NUCLEOTIDE SEQUENCE [LARGE SCALE GENOMIC DNA]</scope>
    <source>
        <strain evidence="2 3">KCTC 42284</strain>
    </source>
</reference>
<dbReference type="InterPro" id="IPR001633">
    <property type="entry name" value="EAL_dom"/>
</dbReference>
<dbReference type="PANTHER" id="PTHR33121:SF15">
    <property type="entry name" value="BLUE LIGHT- AND TEMPERATURE-REGULATED ANTIREPRESSOR BLUF"/>
    <property type="match status" value="1"/>
</dbReference>
<evidence type="ECO:0000259" key="1">
    <source>
        <dbReference type="PROSITE" id="PS50883"/>
    </source>
</evidence>
<dbReference type="STRING" id="1579979.WM2015_2997"/>
<accession>A0A0K0Y0A4</accession>
<dbReference type="SUPFAM" id="SSF141868">
    <property type="entry name" value="EAL domain-like"/>
    <property type="match status" value="1"/>
</dbReference>
<organism evidence="2 3">
    <name type="scientific">Wenzhouxiangella marina</name>
    <dbReference type="NCBI Taxonomy" id="1579979"/>
    <lineage>
        <taxon>Bacteria</taxon>
        <taxon>Pseudomonadati</taxon>
        <taxon>Pseudomonadota</taxon>
        <taxon>Gammaproteobacteria</taxon>
        <taxon>Chromatiales</taxon>
        <taxon>Wenzhouxiangellaceae</taxon>
        <taxon>Wenzhouxiangella</taxon>
    </lineage>
</organism>
<dbReference type="Proteomes" id="UP000066624">
    <property type="component" value="Chromosome"/>
</dbReference>
<keyword evidence="3" id="KW-1185">Reference proteome</keyword>
<dbReference type="PROSITE" id="PS50883">
    <property type="entry name" value="EAL"/>
    <property type="match status" value="1"/>
</dbReference>
<dbReference type="SMART" id="SM00052">
    <property type="entry name" value="EAL"/>
    <property type="match status" value="1"/>
</dbReference>